<gene>
    <name evidence="2" type="ORF">PU560_14255</name>
</gene>
<dbReference type="InterPro" id="IPR029058">
    <property type="entry name" value="AB_hydrolase_fold"/>
</dbReference>
<organism evidence="2 3">
    <name type="scientific">Georgenia halotolerans</name>
    <dbReference type="NCBI Taxonomy" id="3028317"/>
    <lineage>
        <taxon>Bacteria</taxon>
        <taxon>Bacillati</taxon>
        <taxon>Actinomycetota</taxon>
        <taxon>Actinomycetes</taxon>
        <taxon>Micrococcales</taxon>
        <taxon>Bogoriellaceae</taxon>
        <taxon>Georgenia</taxon>
    </lineage>
</organism>
<sequence length="234" mass="24853">MTAVHVVLVPGFWLGAWAWDEVLPTLRAAGLRVHPVTLPGLASDDDRSGIDLDDHVGALVELVDGLDGEVVLVAHSGGALPVQTAVDRRPERVRRVVYVDTGPMSDGVVAWPAAPGTVELPFPSEDVLGEQGLSTEGLDATALELLRHRAVPEPAGVAAAPVHLADDRRLQVPVTVVCTSLPAEQLRALLAAGQIPSELPRVHDVEYVDLPTGHWPMLSRPTDLGRVIADAVLR</sequence>
<dbReference type="Pfam" id="PF12697">
    <property type="entry name" value="Abhydrolase_6"/>
    <property type="match status" value="1"/>
</dbReference>
<keyword evidence="2" id="KW-0378">Hydrolase</keyword>
<reference evidence="2" key="1">
    <citation type="submission" date="2023-02" db="EMBL/GenBank/DDBJ databases">
        <title>Georgenia sp.10Sc9-8, isolated from a soil sample collected from the Taklamakan desert.</title>
        <authorList>
            <person name="Liu S."/>
        </authorList>
    </citation>
    <scope>NUCLEOTIDE SEQUENCE</scope>
    <source>
        <strain evidence="2">10Sc9-8</strain>
    </source>
</reference>
<dbReference type="InterPro" id="IPR000073">
    <property type="entry name" value="AB_hydrolase_1"/>
</dbReference>
<dbReference type="Gene3D" id="3.40.50.1820">
    <property type="entry name" value="alpha/beta hydrolase"/>
    <property type="match status" value="1"/>
</dbReference>
<feature type="domain" description="AB hydrolase-1" evidence="1">
    <location>
        <begin position="6"/>
        <end position="223"/>
    </location>
</feature>
<evidence type="ECO:0000313" key="3">
    <source>
        <dbReference type="Proteomes" id="UP001165561"/>
    </source>
</evidence>
<dbReference type="Proteomes" id="UP001165561">
    <property type="component" value="Unassembled WGS sequence"/>
</dbReference>
<dbReference type="EMBL" id="JARACI010001131">
    <property type="protein sequence ID" value="MDD9207616.1"/>
    <property type="molecule type" value="Genomic_DNA"/>
</dbReference>
<accession>A0ABT5U001</accession>
<dbReference type="PANTHER" id="PTHR37017:SF11">
    <property type="entry name" value="ESTERASE_LIPASE_THIOESTERASE DOMAIN-CONTAINING PROTEIN"/>
    <property type="match status" value="1"/>
</dbReference>
<dbReference type="InterPro" id="IPR052897">
    <property type="entry name" value="Sec-Metab_Biosynth_Hydrolase"/>
</dbReference>
<dbReference type="SUPFAM" id="SSF53474">
    <property type="entry name" value="alpha/beta-Hydrolases"/>
    <property type="match status" value="1"/>
</dbReference>
<evidence type="ECO:0000259" key="1">
    <source>
        <dbReference type="Pfam" id="PF12697"/>
    </source>
</evidence>
<keyword evidence="3" id="KW-1185">Reference proteome</keyword>
<protein>
    <submittedName>
        <fullName evidence="2">Alpha/beta hydrolase</fullName>
    </submittedName>
</protein>
<proteinExistence type="predicted"/>
<name>A0ABT5U001_9MICO</name>
<dbReference type="GO" id="GO:0016787">
    <property type="term" value="F:hydrolase activity"/>
    <property type="evidence" value="ECO:0007669"/>
    <property type="project" value="UniProtKB-KW"/>
</dbReference>
<dbReference type="PANTHER" id="PTHR37017">
    <property type="entry name" value="AB HYDROLASE-1 DOMAIN-CONTAINING PROTEIN-RELATED"/>
    <property type="match status" value="1"/>
</dbReference>
<evidence type="ECO:0000313" key="2">
    <source>
        <dbReference type="EMBL" id="MDD9207616.1"/>
    </source>
</evidence>
<comment type="caution">
    <text evidence="2">The sequence shown here is derived from an EMBL/GenBank/DDBJ whole genome shotgun (WGS) entry which is preliminary data.</text>
</comment>